<dbReference type="SUPFAM" id="SSF56672">
    <property type="entry name" value="DNA/RNA polymerases"/>
    <property type="match status" value="1"/>
</dbReference>
<name>A0A0F9F3U0_9ZZZZ</name>
<dbReference type="InterPro" id="IPR002562">
    <property type="entry name" value="3'-5'_exonuclease_dom"/>
</dbReference>
<evidence type="ECO:0008006" key="5">
    <source>
        <dbReference type="Google" id="ProtNLM"/>
    </source>
</evidence>
<evidence type="ECO:0000256" key="1">
    <source>
        <dbReference type="ARBA" id="ARBA00022705"/>
    </source>
</evidence>
<evidence type="ECO:0000259" key="2">
    <source>
        <dbReference type="Pfam" id="PF00476"/>
    </source>
</evidence>
<dbReference type="InterPro" id="IPR001098">
    <property type="entry name" value="DNA-dir_DNA_pol_A_palm_dom"/>
</dbReference>
<evidence type="ECO:0000313" key="4">
    <source>
        <dbReference type="EMBL" id="KKL73141.1"/>
    </source>
</evidence>
<dbReference type="Gene3D" id="3.30.420.10">
    <property type="entry name" value="Ribonuclease H-like superfamily/Ribonuclease H"/>
    <property type="match status" value="1"/>
</dbReference>
<dbReference type="GO" id="GO:0006261">
    <property type="term" value="P:DNA-templated DNA replication"/>
    <property type="evidence" value="ECO:0007669"/>
    <property type="project" value="InterPro"/>
</dbReference>
<gene>
    <name evidence="4" type="ORF">LCGC14_2077910</name>
</gene>
<dbReference type="AlphaFoldDB" id="A0A0F9F3U0"/>
<comment type="caution">
    <text evidence="4">The sequence shown here is derived from an EMBL/GenBank/DDBJ whole genome shotgun (WGS) entry which is preliminary data.</text>
</comment>
<dbReference type="Pfam" id="PF01612">
    <property type="entry name" value="DNA_pol_A_exo1"/>
    <property type="match status" value="1"/>
</dbReference>
<dbReference type="GO" id="GO:0003887">
    <property type="term" value="F:DNA-directed DNA polymerase activity"/>
    <property type="evidence" value="ECO:0007669"/>
    <property type="project" value="InterPro"/>
</dbReference>
<feature type="non-terminal residue" evidence="4">
    <location>
        <position position="353"/>
    </location>
</feature>
<dbReference type="Gene3D" id="1.20.1060.10">
    <property type="entry name" value="Taq DNA Polymerase, Chain T, domain 4"/>
    <property type="match status" value="1"/>
</dbReference>
<dbReference type="Pfam" id="PF00476">
    <property type="entry name" value="DNA_pol_A"/>
    <property type="match status" value="1"/>
</dbReference>
<dbReference type="InterPro" id="IPR036397">
    <property type="entry name" value="RNaseH_sf"/>
</dbReference>
<dbReference type="InterPro" id="IPR002298">
    <property type="entry name" value="DNA_polymerase_A"/>
</dbReference>
<proteinExistence type="predicted"/>
<organism evidence="4">
    <name type="scientific">marine sediment metagenome</name>
    <dbReference type="NCBI Taxonomy" id="412755"/>
    <lineage>
        <taxon>unclassified sequences</taxon>
        <taxon>metagenomes</taxon>
        <taxon>ecological metagenomes</taxon>
    </lineage>
</organism>
<keyword evidence="1" id="KW-0235">DNA replication</keyword>
<dbReference type="PANTHER" id="PTHR10133:SF27">
    <property type="entry name" value="DNA POLYMERASE NU"/>
    <property type="match status" value="1"/>
</dbReference>
<feature type="domain" description="3'-5' exonuclease" evidence="3">
    <location>
        <begin position="23"/>
        <end position="170"/>
    </location>
</feature>
<dbReference type="InterPro" id="IPR043502">
    <property type="entry name" value="DNA/RNA_pol_sf"/>
</dbReference>
<dbReference type="GO" id="GO:0003677">
    <property type="term" value="F:DNA binding"/>
    <property type="evidence" value="ECO:0007669"/>
    <property type="project" value="InterPro"/>
</dbReference>
<evidence type="ECO:0000259" key="3">
    <source>
        <dbReference type="Pfam" id="PF01612"/>
    </source>
</evidence>
<dbReference type="InterPro" id="IPR012337">
    <property type="entry name" value="RNaseH-like_sf"/>
</dbReference>
<protein>
    <recommendedName>
        <fullName evidence="5">3'-5' exonuclease domain-containing protein</fullName>
    </recommendedName>
</protein>
<reference evidence="4" key="1">
    <citation type="journal article" date="2015" name="Nature">
        <title>Complex archaea that bridge the gap between prokaryotes and eukaryotes.</title>
        <authorList>
            <person name="Spang A."/>
            <person name="Saw J.H."/>
            <person name="Jorgensen S.L."/>
            <person name="Zaremba-Niedzwiedzka K."/>
            <person name="Martijn J."/>
            <person name="Lind A.E."/>
            <person name="van Eijk R."/>
            <person name="Schleper C."/>
            <person name="Guy L."/>
            <person name="Ettema T.J."/>
        </authorList>
    </citation>
    <scope>NUCLEOTIDE SEQUENCE</scope>
</reference>
<accession>A0A0F9F3U0</accession>
<dbReference type="GO" id="GO:0008408">
    <property type="term" value="F:3'-5' exonuclease activity"/>
    <property type="evidence" value="ECO:0007669"/>
    <property type="project" value="InterPro"/>
</dbReference>
<dbReference type="EMBL" id="LAZR01025057">
    <property type="protein sequence ID" value="KKL73141.1"/>
    <property type="molecule type" value="Genomic_DNA"/>
</dbReference>
<dbReference type="SUPFAM" id="SSF53098">
    <property type="entry name" value="Ribonuclease H-like"/>
    <property type="match status" value="1"/>
</dbReference>
<sequence length="353" mass="40155">MTITYYGSGNPKERFQYFLDNPPATIAIDVETPSITERMPLGFAIAFSPQEAFYFQVYPEPPRELELLKPLLFNSQVCKIAHYALFDLSVLPLVPHLTGFDRSNIFDTNTAARLLGRDRTALSILAPEVGMIAEDAKSFMQKHKATNMMDCPAVEVASKCQMDAKVAFGLYLSYYSQIQEQYAAYFQVEMQVIPILIDLSMGGLSIDQRARADLEAKLQDEVEFYRRQLEQYGVEKPGSTQQVGYILGKRGNFLPMTRKKTQLSTAERDLEFLDDPMAAAVLGWRQKDKLLSTYISPIAGDDRFYTEYYLDTVVGRLNSKNRNIQNIPPECRFIFLPDNGCFTTGDYSQEHPR</sequence>
<dbReference type="GO" id="GO:0006302">
    <property type="term" value="P:double-strand break repair"/>
    <property type="evidence" value="ECO:0007669"/>
    <property type="project" value="TreeGrafter"/>
</dbReference>
<dbReference type="PANTHER" id="PTHR10133">
    <property type="entry name" value="DNA POLYMERASE I"/>
    <property type="match status" value="1"/>
</dbReference>
<feature type="domain" description="DNA-directed DNA polymerase family A palm" evidence="2">
    <location>
        <begin position="213"/>
        <end position="349"/>
    </location>
</feature>